<organism evidence="3 4">
    <name type="scientific">Janthinobacterium lividum</name>
    <dbReference type="NCBI Taxonomy" id="29581"/>
    <lineage>
        <taxon>Bacteria</taxon>
        <taxon>Pseudomonadati</taxon>
        <taxon>Pseudomonadota</taxon>
        <taxon>Betaproteobacteria</taxon>
        <taxon>Burkholderiales</taxon>
        <taxon>Oxalobacteraceae</taxon>
        <taxon>Janthinobacterium</taxon>
    </lineage>
</organism>
<dbReference type="AlphaFoldDB" id="A0A1S1U645"/>
<dbReference type="GO" id="GO:0016020">
    <property type="term" value="C:membrane"/>
    <property type="evidence" value="ECO:0007669"/>
    <property type="project" value="TreeGrafter"/>
</dbReference>
<evidence type="ECO:0000259" key="2">
    <source>
        <dbReference type="Pfam" id="PF01757"/>
    </source>
</evidence>
<feature type="transmembrane region" description="Helical" evidence="1">
    <location>
        <begin position="57"/>
        <end position="82"/>
    </location>
</feature>
<comment type="caution">
    <text evidence="3">The sequence shown here is derived from an EMBL/GenBank/DDBJ whole genome shotgun (WGS) entry which is preliminary data.</text>
</comment>
<dbReference type="InterPro" id="IPR050879">
    <property type="entry name" value="Acyltransferase_3"/>
</dbReference>
<feature type="transmembrane region" description="Helical" evidence="1">
    <location>
        <begin position="146"/>
        <end position="168"/>
    </location>
</feature>
<keyword evidence="1" id="KW-0812">Transmembrane</keyword>
<evidence type="ECO:0000313" key="3">
    <source>
        <dbReference type="EMBL" id="OHV95254.1"/>
    </source>
</evidence>
<feature type="transmembrane region" description="Helical" evidence="1">
    <location>
        <begin position="285"/>
        <end position="304"/>
    </location>
</feature>
<keyword evidence="1" id="KW-1133">Transmembrane helix</keyword>
<evidence type="ECO:0000256" key="1">
    <source>
        <dbReference type="SAM" id="Phobius"/>
    </source>
</evidence>
<dbReference type="RefSeq" id="WP_071079314.1">
    <property type="nucleotide sequence ID" value="NZ_LFKP01000011.1"/>
</dbReference>
<dbReference type="PANTHER" id="PTHR23028">
    <property type="entry name" value="ACETYLTRANSFERASE"/>
    <property type="match status" value="1"/>
</dbReference>
<reference evidence="3 4" key="1">
    <citation type="submission" date="2015-06" db="EMBL/GenBank/DDBJ databases">
        <title>Draft genome sequencing of a biphenyl-degrading bacterium, Janthinobacterium lividum MEG1.</title>
        <authorList>
            <person name="Shimodaira J."/>
            <person name="Hatta T."/>
        </authorList>
    </citation>
    <scope>NUCLEOTIDE SEQUENCE [LARGE SCALE GENOMIC DNA]</scope>
    <source>
        <strain evidence="3 4">MEG1</strain>
    </source>
</reference>
<feature type="transmembrane region" description="Helical" evidence="1">
    <location>
        <begin position="12"/>
        <end position="37"/>
    </location>
</feature>
<feature type="domain" description="Acyltransferase 3" evidence="2">
    <location>
        <begin position="17"/>
        <end position="336"/>
    </location>
</feature>
<feature type="transmembrane region" description="Helical" evidence="1">
    <location>
        <begin position="180"/>
        <end position="195"/>
    </location>
</feature>
<feature type="transmembrane region" description="Helical" evidence="1">
    <location>
        <begin position="253"/>
        <end position="276"/>
    </location>
</feature>
<evidence type="ECO:0000313" key="4">
    <source>
        <dbReference type="Proteomes" id="UP000179840"/>
    </source>
</evidence>
<protein>
    <recommendedName>
        <fullName evidence="2">Acyltransferase 3 domain-containing protein</fullName>
    </recommendedName>
</protein>
<sequence length="371" mass="42964">MSTDLIKSDSALASRLVFLDYLRIFSFVSVLIGHKFYADLNSWANDPLVHATPKLLLQIILPAFWSGGAGVTVFFMISGYIITHVLIKESTGTFLVKRIFRIYPLYIVAVLSQLLINNYFLHQPFPELRIIVIQLLLLGDWLQAPYTLLGVEWTLRIEIMFYLLMALLKCLGLLNQRRQLLPWALLAVTFGLRMMDPVPNFAGTFPAYFTIYTPILFIGVFYYLFEKKEIHFWSLLFFTGFILYQYFDLVAKYTPYWLGTHFVAIAVAIFSAAWIYRADLKPTPVVLLLSNLTFAVYLFHNWAWDPIKMLLTHLSIDLLPANIQALFGLLILSYIMHKTVEKWGVRLGQRLLQWRPNQRRAMPSDLSNTKT</sequence>
<dbReference type="GO" id="GO:0000271">
    <property type="term" value="P:polysaccharide biosynthetic process"/>
    <property type="evidence" value="ECO:0007669"/>
    <property type="project" value="TreeGrafter"/>
</dbReference>
<feature type="transmembrane region" description="Helical" evidence="1">
    <location>
        <begin position="207"/>
        <end position="225"/>
    </location>
</feature>
<feature type="transmembrane region" description="Helical" evidence="1">
    <location>
        <begin position="316"/>
        <end position="336"/>
    </location>
</feature>
<gene>
    <name evidence="3" type="ORF">AKG95_21830</name>
</gene>
<dbReference type="GO" id="GO:0016747">
    <property type="term" value="F:acyltransferase activity, transferring groups other than amino-acyl groups"/>
    <property type="evidence" value="ECO:0007669"/>
    <property type="project" value="InterPro"/>
</dbReference>
<dbReference type="Pfam" id="PF01757">
    <property type="entry name" value="Acyl_transf_3"/>
    <property type="match status" value="1"/>
</dbReference>
<keyword evidence="1" id="KW-0472">Membrane</keyword>
<dbReference type="EMBL" id="LFKP01000011">
    <property type="protein sequence ID" value="OHV95254.1"/>
    <property type="molecule type" value="Genomic_DNA"/>
</dbReference>
<dbReference type="PANTHER" id="PTHR23028:SF53">
    <property type="entry name" value="ACYL_TRANSF_3 DOMAIN-CONTAINING PROTEIN"/>
    <property type="match status" value="1"/>
</dbReference>
<accession>A0A1S1U645</accession>
<dbReference type="Proteomes" id="UP000179840">
    <property type="component" value="Unassembled WGS sequence"/>
</dbReference>
<dbReference type="InterPro" id="IPR002656">
    <property type="entry name" value="Acyl_transf_3_dom"/>
</dbReference>
<proteinExistence type="predicted"/>
<name>A0A1S1U645_9BURK</name>
<feature type="transmembrane region" description="Helical" evidence="1">
    <location>
        <begin position="103"/>
        <end position="121"/>
    </location>
</feature>
<feature type="transmembrane region" description="Helical" evidence="1">
    <location>
        <begin position="230"/>
        <end position="247"/>
    </location>
</feature>